<proteinExistence type="predicted"/>
<evidence type="ECO:0000313" key="2">
    <source>
        <dbReference type="Proteomes" id="UP000615446"/>
    </source>
</evidence>
<reference evidence="1" key="1">
    <citation type="submission" date="2019-10" db="EMBL/GenBank/DDBJ databases">
        <title>Conservation and host-specific expression of non-tandemly repeated heterogenous ribosome RNA gene in arbuscular mycorrhizal fungi.</title>
        <authorList>
            <person name="Maeda T."/>
            <person name="Kobayashi Y."/>
            <person name="Nakagawa T."/>
            <person name="Ezawa T."/>
            <person name="Yamaguchi K."/>
            <person name="Bino T."/>
            <person name="Nishimoto Y."/>
            <person name="Shigenobu S."/>
            <person name="Kawaguchi M."/>
        </authorList>
    </citation>
    <scope>NUCLEOTIDE SEQUENCE</scope>
    <source>
        <strain evidence="1">HR1</strain>
    </source>
</reference>
<accession>A0A8H3LM28</accession>
<dbReference type="EMBL" id="BLAL01000197">
    <property type="protein sequence ID" value="GES91163.1"/>
    <property type="molecule type" value="Genomic_DNA"/>
</dbReference>
<protein>
    <submittedName>
        <fullName evidence="1">Uncharacterized protein</fullName>
    </submittedName>
</protein>
<comment type="caution">
    <text evidence="1">The sequence shown here is derived from an EMBL/GenBank/DDBJ whole genome shotgun (WGS) entry which is preliminary data.</text>
</comment>
<gene>
    <name evidence="1" type="ORF">RCL2_001799800</name>
</gene>
<organism evidence="1 2">
    <name type="scientific">Rhizophagus clarus</name>
    <dbReference type="NCBI Taxonomy" id="94130"/>
    <lineage>
        <taxon>Eukaryota</taxon>
        <taxon>Fungi</taxon>
        <taxon>Fungi incertae sedis</taxon>
        <taxon>Mucoromycota</taxon>
        <taxon>Glomeromycotina</taxon>
        <taxon>Glomeromycetes</taxon>
        <taxon>Glomerales</taxon>
        <taxon>Glomeraceae</taxon>
        <taxon>Rhizophagus</taxon>
    </lineage>
</organism>
<name>A0A8H3LM28_9GLOM</name>
<dbReference type="Proteomes" id="UP000615446">
    <property type="component" value="Unassembled WGS sequence"/>
</dbReference>
<dbReference type="AlphaFoldDB" id="A0A8H3LM28"/>
<sequence>MKRRQLITVHFRNFSGLKILRLFQCMKMPLMKQLVMKAVNENVSLLRSDTSDVRSGYQCPMPMLGQEFFEKVQRKLIEGTVLYYLSEILQENKASFSIEFVGRELRTLCYHCETVKGYGMCGRT</sequence>
<evidence type="ECO:0000313" key="1">
    <source>
        <dbReference type="EMBL" id="GES91163.1"/>
    </source>
</evidence>